<evidence type="ECO:0000313" key="2">
    <source>
        <dbReference type="EMBL" id="RXK40284.1"/>
    </source>
</evidence>
<feature type="compositionally biased region" description="Polar residues" evidence="1">
    <location>
        <begin position="230"/>
        <end position="241"/>
    </location>
</feature>
<evidence type="ECO:0000313" key="3">
    <source>
        <dbReference type="Proteomes" id="UP000289152"/>
    </source>
</evidence>
<name>A0A4Q1BQR5_TREME</name>
<reference evidence="2 3" key="1">
    <citation type="submission" date="2016-06" db="EMBL/GenBank/DDBJ databases">
        <title>Evolution of pathogenesis and genome organization in the Tremellales.</title>
        <authorList>
            <person name="Cuomo C."/>
            <person name="Litvintseva A."/>
            <person name="Heitman J."/>
            <person name="Chen Y."/>
            <person name="Sun S."/>
            <person name="Springer D."/>
            <person name="Dromer F."/>
            <person name="Young S."/>
            <person name="Zeng Q."/>
            <person name="Chapman S."/>
            <person name="Gujja S."/>
            <person name="Saif S."/>
            <person name="Birren B."/>
        </authorList>
    </citation>
    <scope>NUCLEOTIDE SEQUENCE [LARGE SCALE GENOMIC DNA]</scope>
    <source>
        <strain evidence="2 3">ATCC 28783</strain>
    </source>
</reference>
<feature type="compositionally biased region" description="Basic residues" evidence="1">
    <location>
        <begin position="114"/>
        <end position="125"/>
    </location>
</feature>
<comment type="caution">
    <text evidence="2">The sequence shown here is derived from an EMBL/GenBank/DDBJ whole genome shotgun (WGS) entry which is preliminary data.</text>
</comment>
<feature type="compositionally biased region" description="Polar residues" evidence="1">
    <location>
        <begin position="130"/>
        <end position="146"/>
    </location>
</feature>
<evidence type="ECO:0000256" key="1">
    <source>
        <dbReference type="SAM" id="MobiDB-lite"/>
    </source>
</evidence>
<protein>
    <submittedName>
        <fullName evidence="2">Uncharacterized protein</fullName>
    </submittedName>
</protein>
<feature type="region of interest" description="Disordered" evidence="1">
    <location>
        <begin position="98"/>
        <end position="169"/>
    </location>
</feature>
<dbReference type="VEuPathDB" id="FungiDB:TREMEDRAFT_25871"/>
<feature type="compositionally biased region" description="Basic and acidic residues" evidence="1">
    <location>
        <begin position="330"/>
        <end position="340"/>
    </location>
</feature>
<dbReference type="AlphaFoldDB" id="A0A4Q1BQR5"/>
<dbReference type="OrthoDB" id="5374757at2759"/>
<dbReference type="InParanoid" id="A0A4Q1BQR5"/>
<sequence length="425" mass="48719">MTFSTRNAYYLRVSNYRVIPLFLYLDERHVDWMTDRYLQLVIAALQSKMLDLLQSARTEKKHKVYVERGDGYQYCYFLRSTTRTEVILLKKKTFSLRAPTPELPPPVTPQRPTKSSRRSRSKKTKDRSETPLSLVQDIQSSSDSTITETNNTNKDDEEEEEEGKQVNIKDWKPDVEVEYQGFGTSSLQLVLIIEPFPPLPPSSYAPPTSRLSSRSSSIVSSYSRSRTKASRTAQSHIRQSPSLPPDTNIEPERNLRNASRSVSAFPNNRNASLTPLRESSKEPFGRQSSTPFGNEQIYENVQGRDGRTPLFISRDTPFEDDEEDEEEHEAYEVALREGRMRLPSVNRPAGSESGKGKGKKRLYERFDEEEEEEEEEDIPDGMERIGDRLMRNSMIEQDVLRVQGGWEEMVEGEESAVLGKEDPGE</sequence>
<feature type="compositionally biased region" description="Polar residues" evidence="1">
    <location>
        <begin position="286"/>
        <end position="299"/>
    </location>
</feature>
<dbReference type="Proteomes" id="UP000289152">
    <property type="component" value="Unassembled WGS sequence"/>
</dbReference>
<feature type="compositionally biased region" description="Polar residues" evidence="1">
    <location>
        <begin position="256"/>
        <end position="273"/>
    </location>
</feature>
<feature type="compositionally biased region" description="Acidic residues" evidence="1">
    <location>
        <begin position="318"/>
        <end position="329"/>
    </location>
</feature>
<feature type="compositionally biased region" description="Low complexity" evidence="1">
    <location>
        <begin position="205"/>
        <end position="224"/>
    </location>
</feature>
<proteinExistence type="predicted"/>
<accession>A0A4Q1BQR5</accession>
<dbReference type="EMBL" id="SDIL01000020">
    <property type="protein sequence ID" value="RXK40284.1"/>
    <property type="molecule type" value="Genomic_DNA"/>
</dbReference>
<feature type="region of interest" description="Disordered" evidence="1">
    <location>
        <begin position="203"/>
        <end position="383"/>
    </location>
</feature>
<keyword evidence="3" id="KW-1185">Reference proteome</keyword>
<feature type="compositionally biased region" description="Acidic residues" evidence="1">
    <location>
        <begin position="366"/>
        <end position="380"/>
    </location>
</feature>
<gene>
    <name evidence="2" type="ORF">M231_02398</name>
</gene>
<organism evidence="2 3">
    <name type="scientific">Tremella mesenterica</name>
    <name type="common">Jelly fungus</name>
    <dbReference type="NCBI Taxonomy" id="5217"/>
    <lineage>
        <taxon>Eukaryota</taxon>
        <taxon>Fungi</taxon>
        <taxon>Dikarya</taxon>
        <taxon>Basidiomycota</taxon>
        <taxon>Agaricomycotina</taxon>
        <taxon>Tremellomycetes</taxon>
        <taxon>Tremellales</taxon>
        <taxon>Tremellaceae</taxon>
        <taxon>Tremella</taxon>
    </lineage>
</organism>